<evidence type="ECO:0000313" key="14">
    <source>
        <dbReference type="Proteomes" id="UP000230069"/>
    </source>
</evidence>
<dbReference type="SUPFAM" id="SSF48264">
    <property type="entry name" value="Cytochrome P450"/>
    <property type="match status" value="1"/>
</dbReference>
<keyword evidence="6" id="KW-1133">Transmembrane helix</keyword>
<evidence type="ECO:0000256" key="4">
    <source>
        <dbReference type="ARBA" id="ARBA00022692"/>
    </source>
</evidence>
<keyword evidence="8 11" id="KW-0408">Iron</keyword>
<comment type="subcellular location">
    <subcellularLocation>
        <location evidence="1">Membrane</location>
    </subcellularLocation>
</comment>
<dbReference type="InParanoid" id="A0A2G5EPF8"/>
<name>A0A2G5EPF8_AQUCA</name>
<gene>
    <name evidence="13" type="ORF">AQUCO_00600402v1</name>
</gene>
<evidence type="ECO:0008006" key="15">
    <source>
        <dbReference type="Google" id="ProtNLM"/>
    </source>
</evidence>
<dbReference type="EMBL" id="KZ305023">
    <property type="protein sequence ID" value="PIA57646.1"/>
    <property type="molecule type" value="Genomic_DNA"/>
</dbReference>
<proteinExistence type="inferred from homology"/>
<evidence type="ECO:0000256" key="12">
    <source>
        <dbReference type="RuleBase" id="RU000461"/>
    </source>
</evidence>
<dbReference type="InterPro" id="IPR036396">
    <property type="entry name" value="Cyt_P450_sf"/>
</dbReference>
<evidence type="ECO:0000256" key="9">
    <source>
        <dbReference type="ARBA" id="ARBA00023033"/>
    </source>
</evidence>
<dbReference type="InterPro" id="IPR002401">
    <property type="entry name" value="Cyt_P450_E_grp-I"/>
</dbReference>
<comment type="cofactor">
    <cofactor evidence="11">
        <name>heme</name>
        <dbReference type="ChEBI" id="CHEBI:30413"/>
    </cofactor>
</comment>
<dbReference type="GO" id="GO:0004497">
    <property type="term" value="F:monooxygenase activity"/>
    <property type="evidence" value="ECO:0007669"/>
    <property type="project" value="UniProtKB-KW"/>
</dbReference>
<dbReference type="GO" id="GO:0016020">
    <property type="term" value="C:membrane"/>
    <property type="evidence" value="ECO:0007669"/>
    <property type="project" value="UniProtKB-SubCell"/>
</dbReference>
<evidence type="ECO:0000256" key="10">
    <source>
        <dbReference type="ARBA" id="ARBA00023136"/>
    </source>
</evidence>
<keyword evidence="9 12" id="KW-0503">Monooxygenase</keyword>
<evidence type="ECO:0000256" key="1">
    <source>
        <dbReference type="ARBA" id="ARBA00004370"/>
    </source>
</evidence>
<dbReference type="Pfam" id="PF00067">
    <property type="entry name" value="p450"/>
    <property type="match status" value="1"/>
</dbReference>
<accession>A0A2G5EPF8</accession>
<dbReference type="Proteomes" id="UP000230069">
    <property type="component" value="Unassembled WGS sequence"/>
</dbReference>
<keyword evidence="5 11" id="KW-0479">Metal-binding</keyword>
<dbReference type="InterPro" id="IPR001128">
    <property type="entry name" value="Cyt_P450"/>
</dbReference>
<dbReference type="PANTHER" id="PTHR24282:SF20">
    <property type="entry name" value="CYTOCHROME P450 CYP749A22-LIKE"/>
    <property type="match status" value="1"/>
</dbReference>
<sequence>MIHIYGEKMFIFSGQIDLRKESPRLLKTPINAYLPFGMGPRNCVGSNFATIEVKLAFSMILQRYAFTLSPSYFTTHPQHGVQIVLHAL</sequence>
<dbReference type="PROSITE" id="PS00086">
    <property type="entry name" value="CYTOCHROME_P450"/>
    <property type="match status" value="1"/>
</dbReference>
<dbReference type="InterPro" id="IPR017972">
    <property type="entry name" value="Cyt_P450_CS"/>
</dbReference>
<evidence type="ECO:0000256" key="5">
    <source>
        <dbReference type="ARBA" id="ARBA00022723"/>
    </source>
</evidence>
<organism evidence="13 14">
    <name type="scientific">Aquilegia coerulea</name>
    <name type="common">Rocky mountain columbine</name>
    <dbReference type="NCBI Taxonomy" id="218851"/>
    <lineage>
        <taxon>Eukaryota</taxon>
        <taxon>Viridiplantae</taxon>
        <taxon>Streptophyta</taxon>
        <taxon>Embryophyta</taxon>
        <taxon>Tracheophyta</taxon>
        <taxon>Spermatophyta</taxon>
        <taxon>Magnoliopsida</taxon>
        <taxon>Ranunculales</taxon>
        <taxon>Ranunculaceae</taxon>
        <taxon>Thalictroideae</taxon>
        <taxon>Aquilegia</taxon>
    </lineage>
</organism>
<comment type="similarity">
    <text evidence="2 12">Belongs to the cytochrome P450 family.</text>
</comment>
<keyword evidence="7 12" id="KW-0560">Oxidoreductase</keyword>
<keyword evidence="14" id="KW-1185">Reference proteome</keyword>
<dbReference type="GO" id="GO:0020037">
    <property type="term" value="F:heme binding"/>
    <property type="evidence" value="ECO:0007669"/>
    <property type="project" value="InterPro"/>
</dbReference>
<dbReference type="AlphaFoldDB" id="A0A2G5EPF8"/>
<reference evidence="13 14" key="1">
    <citation type="submission" date="2017-09" db="EMBL/GenBank/DDBJ databases">
        <title>WGS assembly of Aquilegia coerulea Goldsmith.</title>
        <authorList>
            <person name="Hodges S."/>
            <person name="Kramer E."/>
            <person name="Nordborg M."/>
            <person name="Tomkins J."/>
            <person name="Borevitz J."/>
            <person name="Derieg N."/>
            <person name="Yan J."/>
            <person name="Mihaltcheva S."/>
            <person name="Hayes R.D."/>
            <person name="Rokhsar D."/>
        </authorList>
    </citation>
    <scope>NUCLEOTIDE SEQUENCE [LARGE SCALE GENOMIC DNA]</scope>
    <source>
        <strain evidence="14">cv. Goldsmith</strain>
    </source>
</reference>
<keyword evidence="4" id="KW-0812">Transmembrane</keyword>
<dbReference type="PANTHER" id="PTHR24282">
    <property type="entry name" value="CYTOCHROME P450 FAMILY MEMBER"/>
    <property type="match status" value="1"/>
</dbReference>
<evidence type="ECO:0000256" key="8">
    <source>
        <dbReference type="ARBA" id="ARBA00023004"/>
    </source>
</evidence>
<keyword evidence="10" id="KW-0472">Membrane</keyword>
<evidence type="ECO:0000256" key="7">
    <source>
        <dbReference type="ARBA" id="ARBA00023002"/>
    </source>
</evidence>
<evidence type="ECO:0000256" key="2">
    <source>
        <dbReference type="ARBA" id="ARBA00010617"/>
    </source>
</evidence>
<dbReference type="Gene3D" id="1.10.630.10">
    <property type="entry name" value="Cytochrome P450"/>
    <property type="match status" value="1"/>
</dbReference>
<dbReference type="InterPro" id="IPR050665">
    <property type="entry name" value="Cytochrome_P450_Monooxygen"/>
</dbReference>
<dbReference type="GO" id="GO:0005506">
    <property type="term" value="F:iron ion binding"/>
    <property type="evidence" value="ECO:0007669"/>
    <property type="project" value="InterPro"/>
</dbReference>
<dbReference type="STRING" id="218851.A0A2G5EPF8"/>
<dbReference type="GO" id="GO:0016705">
    <property type="term" value="F:oxidoreductase activity, acting on paired donors, with incorporation or reduction of molecular oxygen"/>
    <property type="evidence" value="ECO:0007669"/>
    <property type="project" value="InterPro"/>
</dbReference>
<protein>
    <recommendedName>
        <fullName evidence="15">Cytochrome P450</fullName>
    </recommendedName>
</protein>
<dbReference type="OrthoDB" id="1470350at2759"/>
<evidence type="ECO:0000256" key="3">
    <source>
        <dbReference type="ARBA" id="ARBA00022617"/>
    </source>
</evidence>
<evidence type="ECO:0000313" key="13">
    <source>
        <dbReference type="EMBL" id="PIA57646.1"/>
    </source>
</evidence>
<dbReference type="PRINTS" id="PR00463">
    <property type="entry name" value="EP450I"/>
</dbReference>
<evidence type="ECO:0000256" key="11">
    <source>
        <dbReference type="PIRSR" id="PIRSR602401-1"/>
    </source>
</evidence>
<keyword evidence="3 11" id="KW-0349">Heme</keyword>
<dbReference type="GO" id="GO:0044550">
    <property type="term" value="P:secondary metabolite biosynthetic process"/>
    <property type="evidence" value="ECO:0007669"/>
    <property type="project" value="UniProtKB-ARBA"/>
</dbReference>
<evidence type="ECO:0000256" key="6">
    <source>
        <dbReference type="ARBA" id="ARBA00022989"/>
    </source>
</evidence>
<feature type="binding site" description="axial binding residue" evidence="11">
    <location>
        <position position="43"/>
    </location>
    <ligand>
        <name>heme</name>
        <dbReference type="ChEBI" id="CHEBI:30413"/>
    </ligand>
    <ligandPart>
        <name>Fe</name>
        <dbReference type="ChEBI" id="CHEBI:18248"/>
    </ligandPart>
</feature>